<dbReference type="PRINTS" id="PR00370">
    <property type="entry name" value="FMOXYGENASE"/>
</dbReference>
<dbReference type="InterPro" id="IPR036188">
    <property type="entry name" value="FAD/NAD-bd_sf"/>
</dbReference>
<keyword evidence="3 6" id="KW-0274">FAD</keyword>
<gene>
    <name evidence="7" type="ORF">OLC1_LOCUS24688</name>
</gene>
<evidence type="ECO:0000256" key="4">
    <source>
        <dbReference type="ARBA" id="ARBA00022857"/>
    </source>
</evidence>
<sequence>MGRALDVAVIGAGPAGLVMARELKREGHNVVIFEKSDRLGGIWAYDSQVEDDPMGINPNRQEKHSSLYRAVRTTIPKEIMGFSDYPFTVKDKNGILKEFPGHEEIHKYLNHFAQDYDLNRLTRLRTKVVRVEQTTENGPWTVGWTSETDSDEELFDAVVICNGHYSQPNVVEIPGIKKWPGTQIHSHNYRVPEPYQDQRVVVIGDGISAHDISLDVSQVAKDVHIVSRAVGVVSGMIDECDNLWLHPKVQIH</sequence>
<reference evidence="7" key="1">
    <citation type="submission" date="2023-03" db="EMBL/GenBank/DDBJ databases">
        <authorList>
            <person name="Julca I."/>
        </authorList>
    </citation>
    <scope>NUCLEOTIDE SEQUENCE</scope>
</reference>
<evidence type="ECO:0000256" key="1">
    <source>
        <dbReference type="ARBA" id="ARBA00009183"/>
    </source>
</evidence>
<evidence type="ECO:0000256" key="2">
    <source>
        <dbReference type="ARBA" id="ARBA00022630"/>
    </source>
</evidence>
<organism evidence="7 8">
    <name type="scientific">Oldenlandia corymbosa var. corymbosa</name>
    <dbReference type="NCBI Taxonomy" id="529605"/>
    <lineage>
        <taxon>Eukaryota</taxon>
        <taxon>Viridiplantae</taxon>
        <taxon>Streptophyta</taxon>
        <taxon>Embryophyta</taxon>
        <taxon>Tracheophyta</taxon>
        <taxon>Spermatophyta</taxon>
        <taxon>Magnoliopsida</taxon>
        <taxon>eudicotyledons</taxon>
        <taxon>Gunneridae</taxon>
        <taxon>Pentapetalae</taxon>
        <taxon>asterids</taxon>
        <taxon>lamiids</taxon>
        <taxon>Gentianales</taxon>
        <taxon>Rubiaceae</taxon>
        <taxon>Rubioideae</taxon>
        <taxon>Spermacoceae</taxon>
        <taxon>Hedyotis-Oldenlandia complex</taxon>
        <taxon>Oldenlandia</taxon>
    </lineage>
</organism>
<dbReference type="Pfam" id="PF00743">
    <property type="entry name" value="FMO-like"/>
    <property type="match status" value="1"/>
</dbReference>
<dbReference type="AlphaFoldDB" id="A0AAV1EH85"/>
<dbReference type="InterPro" id="IPR020946">
    <property type="entry name" value="Flavin_mOase-like"/>
</dbReference>
<dbReference type="InterPro" id="IPR000960">
    <property type="entry name" value="Flavin_mOase"/>
</dbReference>
<accession>A0AAV1EH85</accession>
<dbReference type="GO" id="GO:0004499">
    <property type="term" value="F:N,N-dimethylaniline monooxygenase activity"/>
    <property type="evidence" value="ECO:0007669"/>
    <property type="project" value="InterPro"/>
</dbReference>
<keyword evidence="2 6" id="KW-0285">Flavoprotein</keyword>
<dbReference type="EC" id="1.-.-.-" evidence="6"/>
<dbReference type="GO" id="GO:0050660">
    <property type="term" value="F:flavin adenine dinucleotide binding"/>
    <property type="evidence" value="ECO:0007669"/>
    <property type="project" value="InterPro"/>
</dbReference>
<dbReference type="Gene3D" id="3.50.50.60">
    <property type="entry name" value="FAD/NAD(P)-binding domain"/>
    <property type="match status" value="1"/>
</dbReference>
<comment type="cofactor">
    <cofactor evidence="6">
        <name>FAD</name>
        <dbReference type="ChEBI" id="CHEBI:57692"/>
    </cofactor>
</comment>
<keyword evidence="5 6" id="KW-0560">Oxidoreductase</keyword>
<evidence type="ECO:0000313" key="7">
    <source>
        <dbReference type="EMBL" id="CAI9118921.1"/>
    </source>
</evidence>
<keyword evidence="6" id="KW-0503">Monooxygenase</keyword>
<name>A0AAV1EH85_OLDCO</name>
<comment type="similarity">
    <text evidence="1 6">Belongs to the FMO family.</text>
</comment>
<dbReference type="Proteomes" id="UP001161247">
    <property type="component" value="Chromosome 9"/>
</dbReference>
<dbReference type="SUPFAM" id="SSF51905">
    <property type="entry name" value="FAD/NAD(P)-binding domain"/>
    <property type="match status" value="1"/>
</dbReference>
<keyword evidence="4" id="KW-0521">NADP</keyword>
<dbReference type="GO" id="GO:0050661">
    <property type="term" value="F:NADP binding"/>
    <property type="evidence" value="ECO:0007669"/>
    <property type="project" value="InterPro"/>
</dbReference>
<evidence type="ECO:0000256" key="3">
    <source>
        <dbReference type="ARBA" id="ARBA00022827"/>
    </source>
</evidence>
<dbReference type="PANTHER" id="PTHR23023">
    <property type="entry name" value="DIMETHYLANILINE MONOOXYGENASE"/>
    <property type="match status" value="1"/>
</dbReference>
<dbReference type="InterPro" id="IPR050346">
    <property type="entry name" value="FMO-like"/>
</dbReference>
<evidence type="ECO:0000256" key="5">
    <source>
        <dbReference type="ARBA" id="ARBA00023002"/>
    </source>
</evidence>
<dbReference type="EMBL" id="OX459126">
    <property type="protein sequence ID" value="CAI9118921.1"/>
    <property type="molecule type" value="Genomic_DNA"/>
</dbReference>
<protein>
    <recommendedName>
        <fullName evidence="6">Flavin-containing monooxygenase</fullName>
        <ecNumber evidence="6">1.-.-.-</ecNumber>
    </recommendedName>
</protein>
<evidence type="ECO:0000313" key="8">
    <source>
        <dbReference type="Proteomes" id="UP001161247"/>
    </source>
</evidence>
<evidence type="ECO:0000256" key="6">
    <source>
        <dbReference type="RuleBase" id="RU361177"/>
    </source>
</evidence>
<proteinExistence type="inferred from homology"/>
<keyword evidence="8" id="KW-1185">Reference proteome</keyword>